<name>A0A0A8Y8L8_ARUDO</name>
<organism evidence="1">
    <name type="scientific">Arundo donax</name>
    <name type="common">Giant reed</name>
    <name type="synonym">Donax arundinaceus</name>
    <dbReference type="NCBI Taxonomy" id="35708"/>
    <lineage>
        <taxon>Eukaryota</taxon>
        <taxon>Viridiplantae</taxon>
        <taxon>Streptophyta</taxon>
        <taxon>Embryophyta</taxon>
        <taxon>Tracheophyta</taxon>
        <taxon>Spermatophyta</taxon>
        <taxon>Magnoliopsida</taxon>
        <taxon>Liliopsida</taxon>
        <taxon>Poales</taxon>
        <taxon>Poaceae</taxon>
        <taxon>PACMAD clade</taxon>
        <taxon>Arundinoideae</taxon>
        <taxon>Arundineae</taxon>
        <taxon>Arundo</taxon>
    </lineage>
</organism>
<reference evidence="1" key="2">
    <citation type="journal article" date="2015" name="Data Brief">
        <title>Shoot transcriptome of the giant reed, Arundo donax.</title>
        <authorList>
            <person name="Barrero R.A."/>
            <person name="Guerrero F.D."/>
            <person name="Moolhuijzen P."/>
            <person name="Goolsby J.A."/>
            <person name="Tidwell J."/>
            <person name="Bellgard S.E."/>
            <person name="Bellgard M.I."/>
        </authorList>
    </citation>
    <scope>NUCLEOTIDE SEQUENCE</scope>
    <source>
        <tissue evidence="1">Shoot tissue taken approximately 20 cm above the soil surface</tissue>
    </source>
</reference>
<protein>
    <submittedName>
        <fullName evidence="1">Uncharacterized protein</fullName>
    </submittedName>
</protein>
<accession>A0A0A8Y8L8</accession>
<dbReference type="EMBL" id="GBRH01275796">
    <property type="protein sequence ID" value="JAD22099.1"/>
    <property type="molecule type" value="Transcribed_RNA"/>
</dbReference>
<dbReference type="AlphaFoldDB" id="A0A0A8Y8L8"/>
<sequence>MRSPTLNPAGKRREEVRIRRRWPLQSLSELLGSWNGLERARQWRIAAVAAAVQQEK</sequence>
<proteinExistence type="predicted"/>
<reference evidence="1" key="1">
    <citation type="submission" date="2014-09" db="EMBL/GenBank/DDBJ databases">
        <authorList>
            <person name="Magalhaes I.L.F."/>
            <person name="Oliveira U."/>
            <person name="Santos F.R."/>
            <person name="Vidigal T.H.D.A."/>
            <person name="Brescovit A.D."/>
            <person name="Santos A.J."/>
        </authorList>
    </citation>
    <scope>NUCLEOTIDE SEQUENCE</scope>
    <source>
        <tissue evidence="1">Shoot tissue taken approximately 20 cm above the soil surface</tissue>
    </source>
</reference>
<evidence type="ECO:0000313" key="1">
    <source>
        <dbReference type="EMBL" id="JAD22099.1"/>
    </source>
</evidence>